<sequence>MIWEPQNPDVLWLDFSTITLKERTVHTIDDMMRVFSLSPEKYQKGNFRYNEKEYGAHMYPSKYSKLRSDDFSFSPPIAYPDAIRYLFHIDTPFVVIMPEKDRITDQEAHGMTSEIIQAAQSSSFFYPIFFNIPYKEYYRYIGVSITDKLITHFYSSTEWWHSKLDNYQNSYNFFTQKLGKIDSILYSSRRFLEIDNKYFGKESNYTYSSFYSVVNSDPINKLRILFQWNRSPPDAKGPMLSNASYLKLSVVHQTEGSPETPLHIYVNRRSSLEGKDEFKIWKTERLNSRIYSLMNNIFHSSSNQKPCSFSTFKGFFKSAPEKSLLEKISIEIAEMRTLANFCSLWCEFLKNIRYCADNLIPIPYVDDSVDFKYCLIYQNLQVINSYIRNGEKYCIAENIFEQYVELYRKAKEKHVLQTIVIAFKNQNGEATFEDFKKLLLTKNSKSTQTENDEDETVNEDIFDVWNKADQCQFKFNKEENIEFALDYLEGLKPSEVQSQIVLILFDIAIRDISKRAPIEIPYACVSYDNLVELFKQKRFASSLVDFKKICRAIEETTLRCEIVNSALSKIPSANFVNQLFEKGYCSIDNPEEIQSVSSLIEVMNIDDLLLHTTINEFIFTGKTKIGEKESNHYLFVSYQRPGQDEPDKYVMALAYQDSM</sequence>
<reference evidence="1 2" key="1">
    <citation type="submission" date="2024-04" db="EMBL/GenBank/DDBJ databases">
        <title>Tritrichomonas musculus Genome.</title>
        <authorList>
            <person name="Alves-Ferreira E."/>
            <person name="Grigg M."/>
            <person name="Lorenzi H."/>
            <person name="Galac M."/>
        </authorList>
    </citation>
    <scope>NUCLEOTIDE SEQUENCE [LARGE SCALE GENOMIC DNA]</scope>
    <source>
        <strain evidence="1 2">EAF2021</strain>
    </source>
</reference>
<evidence type="ECO:0000313" key="2">
    <source>
        <dbReference type="Proteomes" id="UP001470230"/>
    </source>
</evidence>
<gene>
    <name evidence="1" type="ORF">M9Y10_029199</name>
</gene>
<organism evidence="1 2">
    <name type="scientific">Tritrichomonas musculus</name>
    <dbReference type="NCBI Taxonomy" id="1915356"/>
    <lineage>
        <taxon>Eukaryota</taxon>
        <taxon>Metamonada</taxon>
        <taxon>Parabasalia</taxon>
        <taxon>Tritrichomonadida</taxon>
        <taxon>Tritrichomonadidae</taxon>
        <taxon>Tritrichomonas</taxon>
    </lineage>
</organism>
<proteinExistence type="predicted"/>
<dbReference type="Proteomes" id="UP001470230">
    <property type="component" value="Unassembled WGS sequence"/>
</dbReference>
<dbReference type="PANTHER" id="PTHR21422:SF9">
    <property type="entry name" value="RAB3 GTPASE-ACTIVATING PROTEIN CATALYTIC SUBUNIT"/>
    <property type="match status" value="1"/>
</dbReference>
<evidence type="ECO:0000313" key="1">
    <source>
        <dbReference type="EMBL" id="KAK8891977.1"/>
    </source>
</evidence>
<dbReference type="InterPro" id="IPR045700">
    <property type="entry name" value="Rab3GAP1"/>
</dbReference>
<protein>
    <submittedName>
        <fullName evidence="1">Rab3 GTPase-activating protein catalytic subunit</fullName>
    </submittedName>
</protein>
<name>A0ABR2KNH8_9EUKA</name>
<accession>A0ABR2KNH8</accession>
<dbReference type="PANTHER" id="PTHR21422">
    <property type="entry name" value="RAB3 GTPASE-ACTIVATING PROTEIN CATALYTIC SUBUNIT"/>
    <property type="match status" value="1"/>
</dbReference>
<comment type="caution">
    <text evidence="1">The sequence shown here is derived from an EMBL/GenBank/DDBJ whole genome shotgun (WGS) entry which is preliminary data.</text>
</comment>
<dbReference type="EMBL" id="JAPFFF010000004">
    <property type="protein sequence ID" value="KAK8891977.1"/>
    <property type="molecule type" value="Genomic_DNA"/>
</dbReference>
<keyword evidence="2" id="KW-1185">Reference proteome</keyword>